<dbReference type="Proteomes" id="UP001177003">
    <property type="component" value="Chromosome 8"/>
</dbReference>
<sequence>MEKRGCQMVSLMDASINSVFSCQWPRKKGQVLQSGGANGSIVGKPQDIQITFLQLQLEVLLIREEVNTDQHELKESLHREMDAMSREVDDVRAGVLEMSYLTDDLRIHFYSFYPAYITAPTNIAKMKKILAVTSVF</sequence>
<gene>
    <name evidence="1" type="ORF">LSALG_LOCUS37540</name>
</gene>
<evidence type="ECO:0000313" key="1">
    <source>
        <dbReference type="EMBL" id="CAI9298798.1"/>
    </source>
</evidence>
<name>A0AA36EK03_LACSI</name>
<proteinExistence type="predicted"/>
<protein>
    <submittedName>
        <fullName evidence="1">Uncharacterized protein</fullName>
    </submittedName>
</protein>
<dbReference type="AlphaFoldDB" id="A0AA36EK03"/>
<keyword evidence="2" id="KW-1185">Reference proteome</keyword>
<organism evidence="1 2">
    <name type="scientific">Lactuca saligna</name>
    <name type="common">Willowleaf lettuce</name>
    <dbReference type="NCBI Taxonomy" id="75948"/>
    <lineage>
        <taxon>Eukaryota</taxon>
        <taxon>Viridiplantae</taxon>
        <taxon>Streptophyta</taxon>
        <taxon>Embryophyta</taxon>
        <taxon>Tracheophyta</taxon>
        <taxon>Spermatophyta</taxon>
        <taxon>Magnoliopsida</taxon>
        <taxon>eudicotyledons</taxon>
        <taxon>Gunneridae</taxon>
        <taxon>Pentapetalae</taxon>
        <taxon>asterids</taxon>
        <taxon>campanulids</taxon>
        <taxon>Asterales</taxon>
        <taxon>Asteraceae</taxon>
        <taxon>Cichorioideae</taxon>
        <taxon>Cichorieae</taxon>
        <taxon>Lactucinae</taxon>
        <taxon>Lactuca</taxon>
    </lineage>
</organism>
<reference evidence="1" key="1">
    <citation type="submission" date="2023-04" db="EMBL/GenBank/DDBJ databases">
        <authorList>
            <person name="Vijverberg K."/>
            <person name="Xiong W."/>
            <person name="Schranz E."/>
        </authorList>
    </citation>
    <scope>NUCLEOTIDE SEQUENCE</scope>
</reference>
<evidence type="ECO:0000313" key="2">
    <source>
        <dbReference type="Proteomes" id="UP001177003"/>
    </source>
</evidence>
<accession>A0AA36EK03</accession>
<dbReference type="EMBL" id="OX465084">
    <property type="protein sequence ID" value="CAI9298798.1"/>
    <property type="molecule type" value="Genomic_DNA"/>
</dbReference>